<keyword evidence="3 6" id="KW-0548">Nucleotidyltransferase</keyword>
<dbReference type="GeneID" id="26135660"/>
<dbReference type="Proteomes" id="UP000066042">
    <property type="component" value="Chromosome"/>
</dbReference>
<dbReference type="AlphaFoldDB" id="A0A0S1X9A6"/>
<evidence type="ECO:0000313" key="8">
    <source>
        <dbReference type="EMBL" id="ALM74344.1"/>
    </source>
</evidence>
<evidence type="ECO:0000256" key="3">
    <source>
        <dbReference type="ARBA" id="ARBA00022695"/>
    </source>
</evidence>
<evidence type="ECO:0000256" key="5">
    <source>
        <dbReference type="ARBA" id="ARBA00022840"/>
    </source>
</evidence>
<dbReference type="InterPro" id="IPR014499">
    <property type="entry name" value="DAC_DacZ"/>
</dbReference>
<dbReference type="STRING" id="55802.TBCH5v1_0368"/>
<evidence type="ECO:0000259" key="7">
    <source>
        <dbReference type="PROSITE" id="PS51794"/>
    </source>
</evidence>
<dbReference type="GO" id="GO:0004016">
    <property type="term" value="F:adenylate cyclase activity"/>
    <property type="evidence" value="ECO:0007669"/>
    <property type="project" value="UniProtKB-UniRule"/>
</dbReference>
<evidence type="ECO:0000313" key="9">
    <source>
        <dbReference type="Proteomes" id="UP000066042"/>
    </source>
</evidence>
<evidence type="ECO:0000256" key="1">
    <source>
        <dbReference type="ARBA" id="ARBA00000877"/>
    </source>
</evidence>
<accession>A0A0S1X9A6</accession>
<dbReference type="SUPFAM" id="SSF143597">
    <property type="entry name" value="YojJ-like"/>
    <property type="match status" value="1"/>
</dbReference>
<dbReference type="InterPro" id="IPR048542">
    <property type="entry name" value="DacZ_T"/>
</dbReference>
<reference evidence="8 9" key="1">
    <citation type="journal article" date="2016" name="Genome Announc.">
        <title>Complete genome sequence of the hyperthermophilic and piezophilic archaeon Thermococcus barophilus Ch5, capable of growth at the expense of hydrogenogenesis from carbon monoxide and formate.</title>
        <authorList>
            <person name="Oger P."/>
            <person name="Sokolova T.G."/>
            <person name="Kozhevnikova D.A."/>
            <person name="Taranov E.A."/>
            <person name="Vannier P."/>
            <person name="Lee H.S."/>
            <person name="Kwon K.K."/>
            <person name="Kang S.G."/>
            <person name="Lee J.H."/>
            <person name="Bonch-Osmolovskaya E.A."/>
            <person name="Lebedinsky A.V."/>
        </authorList>
    </citation>
    <scope>NUCLEOTIDE SEQUENCE [LARGE SCALE GENOMIC DNA]</scope>
    <source>
        <strain evidence="9">Ch5</strain>
    </source>
</reference>
<dbReference type="Gene3D" id="3.40.1700.10">
    <property type="entry name" value="DNA integrity scanning protein, DisA, N-terminal domain"/>
    <property type="match status" value="1"/>
</dbReference>
<dbReference type="InterPro" id="IPR050338">
    <property type="entry name" value="DisA"/>
</dbReference>
<comment type="cofactor">
    <cofactor evidence="6">
        <name>Mn(2+)</name>
        <dbReference type="ChEBI" id="CHEBI:29035"/>
    </cofactor>
</comment>
<dbReference type="GO" id="GO:0005524">
    <property type="term" value="F:ATP binding"/>
    <property type="evidence" value="ECO:0007669"/>
    <property type="project" value="UniProtKB-UniRule"/>
</dbReference>
<dbReference type="EC" id="2.7.7.85" evidence="6"/>
<comment type="function">
    <text evidence="6">Diadenylate cyclase that catalyzes the condensation of 2 ATP molecules into cyclic di-AMP (c-di-AMP). c-di-AMP is a second messenger for intracellular signal transduction involved in the control of important regulatory processes such as osmoregulation.</text>
</comment>
<dbReference type="PANTHER" id="PTHR34185:SF1">
    <property type="entry name" value="DIADENYLATE CYCLASE"/>
    <property type="match status" value="1"/>
</dbReference>
<proteinExistence type="inferred from homology"/>
<dbReference type="InterPro" id="IPR003390">
    <property type="entry name" value="DNA_integrity_scan_DisA_N"/>
</dbReference>
<keyword evidence="5 6" id="KW-0067">ATP-binding</keyword>
<comment type="catalytic activity">
    <reaction evidence="1 6">
        <text>2 ATP = 3',3'-c-di-AMP + 2 diphosphate</text>
        <dbReference type="Rhea" id="RHEA:35655"/>
        <dbReference type="ChEBI" id="CHEBI:30616"/>
        <dbReference type="ChEBI" id="CHEBI:33019"/>
        <dbReference type="ChEBI" id="CHEBI:71500"/>
        <dbReference type="EC" id="2.7.7.85"/>
    </reaction>
</comment>
<dbReference type="PROSITE" id="PS51794">
    <property type="entry name" value="DAC"/>
    <property type="match status" value="1"/>
</dbReference>
<name>A0A0S1X9A6_THEBA</name>
<organism evidence="8 9">
    <name type="scientific">Thermococcus barophilus</name>
    <dbReference type="NCBI Taxonomy" id="55802"/>
    <lineage>
        <taxon>Archaea</taxon>
        <taxon>Methanobacteriati</taxon>
        <taxon>Methanobacteriota</taxon>
        <taxon>Thermococci</taxon>
        <taxon>Thermococcales</taxon>
        <taxon>Thermococcaceae</taxon>
        <taxon>Thermococcus</taxon>
    </lineage>
</organism>
<protein>
    <recommendedName>
        <fullName evidence="6">Diadenylate cyclase</fullName>
        <shortName evidence="6">DAC</shortName>
        <ecNumber evidence="6">2.7.7.85</ecNumber>
    </recommendedName>
    <alternativeName>
        <fullName evidence="6">Cyclic-di-AMP synthase</fullName>
        <shortName evidence="6">c-di-AMP synthase</shortName>
    </alternativeName>
</protein>
<sequence length="268" mass="29544">MKKNGYTKILLNKALEIIKEIDAKALVLITPSFEGEIPEVEVPIILVGKDFDISDERVKKIPLPLSLGIKNVVNLVSAFLVENNIISNGETFLYITPNTLGIRTVKRNIATTKGFFEEAQTVLQRLLEIAVELSLEGKEGYPVGTIFVVGDTKNVLKYSHQIVPNPFRGHKLNVLDKNIKGVIKEFATLDGAFIISNTGRIVAAGRYLDVDPKKLDVHLPPGLGSRHLAAAAISKKTKATAITLSESGVIRVFKNGEIILEYNPRMRY</sequence>
<feature type="domain" description="DAC" evidence="7">
    <location>
        <begin position="112"/>
        <end position="264"/>
    </location>
</feature>
<dbReference type="PATRIC" id="fig|55802.8.peg.362"/>
<dbReference type="HAMAP" id="MF_00840">
    <property type="entry name" value="DacZ"/>
    <property type="match status" value="1"/>
</dbReference>
<dbReference type="GO" id="GO:0030145">
    <property type="term" value="F:manganese ion binding"/>
    <property type="evidence" value="ECO:0007669"/>
    <property type="project" value="UniProtKB-UniRule"/>
</dbReference>
<gene>
    <name evidence="6" type="primary">dacZ</name>
    <name evidence="8" type="ORF">TBCH5v1_0368</name>
</gene>
<dbReference type="Pfam" id="PF02457">
    <property type="entry name" value="DAC"/>
    <property type="match status" value="1"/>
</dbReference>
<dbReference type="Pfam" id="PF21756">
    <property type="entry name" value="DacZ_T"/>
    <property type="match status" value="1"/>
</dbReference>
<comment type="similarity">
    <text evidence="6">Belongs to the adenylate cyclase family. DacZ subfamily.</text>
</comment>
<dbReference type="RefSeq" id="WP_056933261.1">
    <property type="nucleotide sequence ID" value="NZ_CP013050.1"/>
</dbReference>
<keyword evidence="4 6" id="KW-0547">Nucleotide-binding</keyword>
<evidence type="ECO:0000256" key="4">
    <source>
        <dbReference type="ARBA" id="ARBA00022741"/>
    </source>
</evidence>
<dbReference type="GO" id="GO:0106408">
    <property type="term" value="F:diadenylate cyclase activity"/>
    <property type="evidence" value="ECO:0007669"/>
    <property type="project" value="UniProtKB-EC"/>
</dbReference>
<keyword evidence="2 6" id="KW-0808">Transferase</keyword>
<dbReference type="EMBL" id="CP013050">
    <property type="protein sequence ID" value="ALM74344.1"/>
    <property type="molecule type" value="Genomic_DNA"/>
</dbReference>
<evidence type="ECO:0000256" key="2">
    <source>
        <dbReference type="ARBA" id="ARBA00022679"/>
    </source>
</evidence>
<dbReference type="PIRSF" id="PIRSF019073">
    <property type="entry name" value="UCP019073"/>
    <property type="match status" value="1"/>
</dbReference>
<keyword evidence="6" id="KW-0464">Manganese</keyword>
<dbReference type="InterPro" id="IPR036888">
    <property type="entry name" value="DNA_integrity_DisA_N_sf"/>
</dbReference>
<dbReference type="PANTHER" id="PTHR34185">
    <property type="entry name" value="DIADENYLATE CYCLASE"/>
    <property type="match status" value="1"/>
</dbReference>
<evidence type="ECO:0000256" key="6">
    <source>
        <dbReference type="HAMAP-Rule" id="MF_00840"/>
    </source>
</evidence>